<feature type="chain" id="PRO_5047102375" evidence="1">
    <location>
        <begin position="21"/>
        <end position="182"/>
    </location>
</feature>
<organism evidence="2 3">
    <name type="scientific">Brenneria populi</name>
    <dbReference type="NCBI Taxonomy" id="1505588"/>
    <lineage>
        <taxon>Bacteria</taxon>
        <taxon>Pseudomonadati</taxon>
        <taxon>Pseudomonadota</taxon>
        <taxon>Gammaproteobacteria</taxon>
        <taxon>Enterobacterales</taxon>
        <taxon>Pectobacteriaceae</taxon>
        <taxon>Brenneria</taxon>
    </lineage>
</organism>
<feature type="signal peptide" evidence="1">
    <location>
        <begin position="1"/>
        <end position="20"/>
    </location>
</feature>
<keyword evidence="2" id="KW-0946">Virion</keyword>
<dbReference type="InterPro" id="IPR054139">
    <property type="entry name" value="CarG-like"/>
</dbReference>
<dbReference type="EMBL" id="JAYWTM010000020">
    <property type="protein sequence ID" value="MEC5344290.1"/>
    <property type="molecule type" value="Genomic_DNA"/>
</dbReference>
<keyword evidence="2" id="KW-0167">Capsid protein</keyword>
<dbReference type="RefSeq" id="WP_327619125.1">
    <property type="nucleotide sequence ID" value="NZ_JAYWTM010000020.1"/>
</dbReference>
<name>A0ABU6JUN5_9GAMM</name>
<reference evidence="2 3" key="1">
    <citation type="journal article" date="2017" name="Int. J. Syst. Evol. Microbiol.">
        <title>Brenneria populi subsp. brevivirga subsp. nov. isolated from symptomatic bark of Populus x euramericana canker, and description of Brenneria populi subsp. populi subsp. nov.</title>
        <authorList>
            <person name="Zheng M.H."/>
            <person name="Piao C.G."/>
            <person name="Xue H."/>
            <person name="Guo M.W."/>
            <person name="Li Y."/>
        </authorList>
    </citation>
    <scope>NUCLEOTIDE SEQUENCE [LARGE SCALE GENOMIC DNA]</scope>
    <source>
        <strain evidence="2 3">D9-5</strain>
    </source>
</reference>
<dbReference type="Pfam" id="PF21955">
    <property type="entry name" value="CarG-like"/>
    <property type="match status" value="1"/>
</dbReference>
<evidence type="ECO:0000313" key="3">
    <source>
        <dbReference type="Proteomes" id="UP001309705"/>
    </source>
</evidence>
<dbReference type="SUPFAM" id="SSF69318">
    <property type="entry name" value="Integrin alpha N-terminal domain"/>
    <property type="match status" value="1"/>
</dbReference>
<gene>
    <name evidence="2" type="ORF">VSX58_16985</name>
</gene>
<comment type="caution">
    <text evidence="2">The sequence shown here is derived from an EMBL/GenBank/DDBJ whole genome shotgun (WGS) entry which is preliminary data.</text>
</comment>
<dbReference type="Proteomes" id="UP001309705">
    <property type="component" value="Unassembled WGS sequence"/>
</dbReference>
<accession>A0ABU6JUN5</accession>
<keyword evidence="1" id="KW-0732">Signal</keyword>
<evidence type="ECO:0000256" key="1">
    <source>
        <dbReference type="SAM" id="SignalP"/>
    </source>
</evidence>
<keyword evidence="3" id="KW-1185">Reference proteome</keyword>
<evidence type="ECO:0000313" key="2">
    <source>
        <dbReference type="EMBL" id="MEC5344290.1"/>
    </source>
</evidence>
<proteinExistence type="predicted"/>
<dbReference type="InterPro" id="IPR028994">
    <property type="entry name" value="Integrin_alpha_N"/>
</dbReference>
<sequence length="182" mass="20457">MKNNSIPIVLLTMFSLGVCAGEQTHVLLRDGVNRIDLNGDGTDDLLLRAVFDNNTSHPVNTLTIFIKDREGNYNIVPIPDGEGFTWGDFSLSASVIKIIDYRLYKENGRYYMVSANKVMDKRTGEDVSDALPVKLVRYELKANTDDPGVSAYFWDYIHAYVTARKYSSVDDAFAELNFAGRK</sequence>
<protein>
    <submittedName>
        <fullName evidence="2">Spore coat protein CotH</fullName>
    </submittedName>
</protein>